<dbReference type="Gene3D" id="3.40.190.10">
    <property type="entry name" value="Periplasmic binding protein-like II"/>
    <property type="match status" value="2"/>
</dbReference>
<proteinExistence type="inferred from homology"/>
<dbReference type="AlphaFoldDB" id="A0A545TQ41"/>
<evidence type="ECO:0000313" key="5">
    <source>
        <dbReference type="EMBL" id="TQV79346.1"/>
    </source>
</evidence>
<reference evidence="5 6" key="1">
    <citation type="submission" date="2019-06" db="EMBL/GenBank/DDBJ databases">
        <title>Whole genome sequence for Rhodospirillaceae sp. R148.</title>
        <authorList>
            <person name="Wang G."/>
        </authorList>
    </citation>
    <scope>NUCLEOTIDE SEQUENCE [LARGE SCALE GENOMIC DNA]</scope>
    <source>
        <strain evidence="5 6">R148</strain>
    </source>
</reference>
<evidence type="ECO:0000256" key="3">
    <source>
        <dbReference type="ARBA" id="ARBA00022729"/>
    </source>
</evidence>
<sequence>MIAPFFCLMLKILSRSAIFFTLVLLGFSLPAAAGEILDQIKSDGLLRCGVQAGQEGLAVKDDSGNWRGFEIDLCRSWSAALFGTPDQVSFVEVGPETGLKALNDGRIDVLALHEDALFGRRDVSFAGSAFVNSLGLMVRRADAFSNALELDGGSVCFSGDDEAKGRIEAFASQNRMTLNVRETGSIEEGVLQLREGSCTALMAGRLALAGVRSREENGAALYEILPDLLSKRLMGPVTLSGDRAWQNVVRWGVFAMLVAEEKQVSSESLASMASSTEDPAIRRLLGFEGDFGTQLGLDVLWAYRIVEAVGNYGEVYDRHFGPGRPTELERGPNALWIDGGLMRAPPFQ</sequence>
<evidence type="ECO:0000256" key="1">
    <source>
        <dbReference type="ARBA" id="ARBA00010333"/>
    </source>
</evidence>
<gene>
    <name evidence="5" type="ORF">FKG95_17020</name>
</gene>
<protein>
    <submittedName>
        <fullName evidence="5">Transporter substrate-binding domain-containing protein</fullName>
    </submittedName>
</protein>
<organism evidence="5 6">
    <name type="scientific">Denitrobaculum tricleocarpae</name>
    <dbReference type="NCBI Taxonomy" id="2591009"/>
    <lineage>
        <taxon>Bacteria</taxon>
        <taxon>Pseudomonadati</taxon>
        <taxon>Pseudomonadota</taxon>
        <taxon>Alphaproteobacteria</taxon>
        <taxon>Rhodospirillales</taxon>
        <taxon>Rhodospirillaceae</taxon>
        <taxon>Denitrobaculum</taxon>
    </lineage>
</organism>
<keyword evidence="3" id="KW-0732">Signal</keyword>
<evidence type="ECO:0000259" key="4">
    <source>
        <dbReference type="SMART" id="SM00062"/>
    </source>
</evidence>
<dbReference type="OrthoDB" id="9777941at2"/>
<dbReference type="PANTHER" id="PTHR30085">
    <property type="entry name" value="AMINO ACID ABC TRANSPORTER PERMEASE"/>
    <property type="match status" value="1"/>
</dbReference>
<dbReference type="Proteomes" id="UP000315252">
    <property type="component" value="Unassembled WGS sequence"/>
</dbReference>
<accession>A0A545TQ41</accession>
<evidence type="ECO:0000313" key="6">
    <source>
        <dbReference type="Proteomes" id="UP000315252"/>
    </source>
</evidence>
<feature type="domain" description="Solute-binding protein family 3/N-terminal" evidence="4">
    <location>
        <begin position="45"/>
        <end position="267"/>
    </location>
</feature>
<name>A0A545TQ41_9PROT</name>
<keyword evidence="6" id="KW-1185">Reference proteome</keyword>
<dbReference type="InterPro" id="IPR001638">
    <property type="entry name" value="Solute-binding_3/MltF_N"/>
</dbReference>
<dbReference type="RefSeq" id="WP_142897570.1">
    <property type="nucleotide sequence ID" value="NZ_ML660056.1"/>
</dbReference>
<dbReference type="SUPFAM" id="SSF53850">
    <property type="entry name" value="Periplasmic binding protein-like II"/>
    <property type="match status" value="1"/>
</dbReference>
<comment type="similarity">
    <text evidence="1">Belongs to the bacterial solute-binding protein 3 family.</text>
</comment>
<evidence type="ECO:0000256" key="2">
    <source>
        <dbReference type="ARBA" id="ARBA00022448"/>
    </source>
</evidence>
<comment type="caution">
    <text evidence="5">The sequence shown here is derived from an EMBL/GenBank/DDBJ whole genome shotgun (WGS) entry which is preliminary data.</text>
</comment>
<dbReference type="Pfam" id="PF00497">
    <property type="entry name" value="SBP_bac_3"/>
    <property type="match status" value="1"/>
</dbReference>
<dbReference type="PANTHER" id="PTHR30085:SF7">
    <property type="entry name" value="AMINO-ACID ABC TRANSPORTER-BINDING PROTEIN YHDW-RELATED"/>
    <property type="match status" value="1"/>
</dbReference>
<keyword evidence="2" id="KW-0813">Transport</keyword>
<dbReference type="SMART" id="SM00062">
    <property type="entry name" value="PBPb"/>
    <property type="match status" value="1"/>
</dbReference>
<dbReference type="EMBL" id="VHSH01000005">
    <property type="protein sequence ID" value="TQV79346.1"/>
    <property type="molecule type" value="Genomic_DNA"/>
</dbReference>
<dbReference type="InterPro" id="IPR051455">
    <property type="entry name" value="Bact_solute-bind_prot3"/>
</dbReference>
<dbReference type="GO" id="GO:0006865">
    <property type="term" value="P:amino acid transport"/>
    <property type="evidence" value="ECO:0007669"/>
    <property type="project" value="TreeGrafter"/>
</dbReference>